<dbReference type="Gene3D" id="2.30.30.40">
    <property type="entry name" value="SH3 Domains"/>
    <property type="match status" value="1"/>
</dbReference>
<evidence type="ECO:0000256" key="1">
    <source>
        <dbReference type="SAM" id="SignalP"/>
    </source>
</evidence>
<sequence length="129" mass="14122">MKVRPLILSAIAATGAIAIHSAVALAQGAGIGYRISDTSYCSTELYTEDYNGRVNVREGPGLGYEARHYGVDGDYIDILRASRGGDPNEWAAAEDRSGYIWYQVGFPASRAYGWVREDFLVLPPTECRN</sequence>
<accession>A0A6H1U158</accession>
<protein>
    <submittedName>
        <fullName evidence="2">SH3 domain-containing protein</fullName>
    </submittedName>
</protein>
<dbReference type="KEGG" id="oxy:HCG48_20090"/>
<name>A0A6H1U158_9CYAN</name>
<organism evidence="2 3">
    <name type="scientific">Oxynema aestuarii AP17</name>
    <dbReference type="NCBI Taxonomy" id="2064643"/>
    <lineage>
        <taxon>Bacteria</taxon>
        <taxon>Bacillati</taxon>
        <taxon>Cyanobacteriota</taxon>
        <taxon>Cyanophyceae</taxon>
        <taxon>Oscillatoriophycideae</taxon>
        <taxon>Oscillatoriales</taxon>
        <taxon>Oscillatoriaceae</taxon>
        <taxon>Oxynema</taxon>
        <taxon>Oxynema aestuarii</taxon>
    </lineage>
</organism>
<gene>
    <name evidence="2" type="ORF">HCG48_20090</name>
</gene>
<keyword evidence="3" id="KW-1185">Reference proteome</keyword>
<dbReference type="Proteomes" id="UP000500857">
    <property type="component" value="Chromosome"/>
</dbReference>
<keyword evidence="1" id="KW-0732">Signal</keyword>
<feature type="chain" id="PRO_5026116864" evidence="1">
    <location>
        <begin position="27"/>
        <end position="129"/>
    </location>
</feature>
<evidence type="ECO:0000313" key="2">
    <source>
        <dbReference type="EMBL" id="QIZ72608.1"/>
    </source>
</evidence>
<dbReference type="AlphaFoldDB" id="A0A6H1U158"/>
<feature type="signal peptide" evidence="1">
    <location>
        <begin position="1"/>
        <end position="26"/>
    </location>
</feature>
<dbReference type="RefSeq" id="WP_168570756.1">
    <property type="nucleotide sequence ID" value="NZ_CP051167.1"/>
</dbReference>
<reference evidence="2 3" key="1">
    <citation type="submission" date="2020-04" db="EMBL/GenBank/DDBJ databases">
        <authorList>
            <person name="Basu S."/>
            <person name="Maruthanayagam V."/>
            <person name="Chakraborty S."/>
            <person name="Pramanik A."/>
            <person name="Mukherjee J."/>
            <person name="Brink B."/>
        </authorList>
    </citation>
    <scope>NUCLEOTIDE SEQUENCE [LARGE SCALE GENOMIC DNA]</scope>
    <source>
        <strain evidence="2 3">AP17</strain>
    </source>
</reference>
<proteinExistence type="predicted"/>
<dbReference type="EMBL" id="CP051167">
    <property type="protein sequence ID" value="QIZ72608.1"/>
    <property type="molecule type" value="Genomic_DNA"/>
</dbReference>
<evidence type="ECO:0000313" key="3">
    <source>
        <dbReference type="Proteomes" id="UP000500857"/>
    </source>
</evidence>